<accession>A0A4R5EZW5</accession>
<dbReference type="SUPFAM" id="SSF75011">
    <property type="entry name" value="3-carboxy-cis,cis-mucoante lactonizing enzyme"/>
    <property type="match status" value="1"/>
</dbReference>
<evidence type="ECO:0008006" key="4">
    <source>
        <dbReference type="Google" id="ProtNLM"/>
    </source>
</evidence>
<dbReference type="Pfam" id="PF08309">
    <property type="entry name" value="LVIVD"/>
    <property type="match status" value="2"/>
</dbReference>
<proteinExistence type="predicted"/>
<evidence type="ECO:0000313" key="3">
    <source>
        <dbReference type="Proteomes" id="UP000295136"/>
    </source>
</evidence>
<keyword evidence="1" id="KW-0732">Signal</keyword>
<feature type="chain" id="PRO_5020589128" description="LVIVD repeat-containing protein" evidence="1">
    <location>
        <begin position="45"/>
        <end position="483"/>
    </location>
</feature>
<evidence type="ECO:0000256" key="1">
    <source>
        <dbReference type="SAM" id="SignalP"/>
    </source>
</evidence>
<reference evidence="2 3" key="1">
    <citation type="submission" date="2019-03" db="EMBL/GenBank/DDBJ databases">
        <title>Draft genome sequences of novel Actinobacteria.</title>
        <authorList>
            <person name="Sahin N."/>
            <person name="Ay H."/>
            <person name="Saygin H."/>
        </authorList>
    </citation>
    <scope>NUCLEOTIDE SEQUENCE [LARGE SCALE GENOMIC DNA]</scope>
    <source>
        <strain evidence="2 3">6K102</strain>
    </source>
</reference>
<keyword evidence="3" id="KW-1185">Reference proteome</keyword>
<dbReference type="AlphaFoldDB" id="A0A4R5EZW5"/>
<protein>
    <recommendedName>
        <fullName evidence="4">LVIVD repeat-containing protein</fullName>
    </recommendedName>
</protein>
<feature type="signal peptide" evidence="1">
    <location>
        <begin position="1"/>
        <end position="44"/>
    </location>
</feature>
<dbReference type="Proteomes" id="UP000295136">
    <property type="component" value="Unassembled WGS sequence"/>
</dbReference>
<evidence type="ECO:0000313" key="2">
    <source>
        <dbReference type="EMBL" id="TDE40552.1"/>
    </source>
</evidence>
<dbReference type="EMBL" id="SMLD01000106">
    <property type="protein sequence ID" value="TDE40552.1"/>
    <property type="molecule type" value="Genomic_DNA"/>
</dbReference>
<organism evidence="2 3">
    <name type="scientific">Nonomuraea mesophila</name>
    <dbReference type="NCBI Taxonomy" id="2530382"/>
    <lineage>
        <taxon>Bacteria</taxon>
        <taxon>Bacillati</taxon>
        <taxon>Actinomycetota</taxon>
        <taxon>Actinomycetes</taxon>
        <taxon>Streptosporangiales</taxon>
        <taxon>Streptosporangiaceae</taxon>
        <taxon>Nonomuraea</taxon>
    </lineage>
</organism>
<name>A0A4R5EZW5_9ACTN</name>
<comment type="caution">
    <text evidence="2">The sequence shown here is derived from an EMBL/GenBank/DDBJ whole genome shotgun (WGS) entry which is preliminary data.</text>
</comment>
<dbReference type="InterPro" id="IPR013211">
    <property type="entry name" value="LVIVD"/>
</dbReference>
<sequence>MIRATITEVYAPFIGGPRVFTRRRVLILVAALAALAGTTLPVQAADIPAPGEIVMSPNIKHVTNVPKPEALADIHTDMAFQGHYAYVGNYSGFSIYDIRKPKRTSLVSSVVCPGGQMDVSVHGDLLFGSVDSSRNDDSCNSTSQPASVKESWEGVRIFDISDKAHPKYIKAVETNCGSHTHTLVPDRWGRNVYIYVSSYGPSDAFPDCTTPHDLISIIKVPLRDPSAASVIATPNLFPDGGYPGKQLPYPEGRSATTGCHDITAYPEKGIAAGACMGEGILLDIRDPERPRVTATVRDERNFAFWHSATFNNEGTKVIFTDELGGGGAATCNEAIGPERGANAYYDIVRGRLVFRSYFKISRHQDDSENCVAHNGSLIPVKGRDIMVQAWYQGGISVVDFTDSAHPEEIAYFERGPDNTAPALSGGFWSAYYYNGHIYGSDFNQGLDVLKINDWRTNRANGVKMRELNAQTQTSYPEHGHGHH</sequence>
<gene>
    <name evidence="2" type="ORF">E1295_31500</name>
</gene>